<evidence type="ECO:0000313" key="1">
    <source>
        <dbReference type="EMBL" id="GEO42354.1"/>
    </source>
</evidence>
<evidence type="ECO:0000313" key="2">
    <source>
        <dbReference type="Proteomes" id="UP000321523"/>
    </source>
</evidence>
<gene>
    <name evidence="1" type="ORF">SAE02_65020</name>
</gene>
<accession>A0A512E0V4</accession>
<dbReference type="EMBL" id="BJYZ01000040">
    <property type="protein sequence ID" value="GEO42354.1"/>
    <property type="molecule type" value="Genomic_DNA"/>
</dbReference>
<protein>
    <submittedName>
        <fullName evidence="1">Uncharacterized protein</fullName>
    </submittedName>
</protein>
<comment type="caution">
    <text evidence="1">The sequence shown here is derived from an EMBL/GenBank/DDBJ whole genome shotgun (WGS) entry which is preliminary data.</text>
</comment>
<keyword evidence="2" id="KW-1185">Reference proteome</keyword>
<dbReference type="Proteomes" id="UP000321523">
    <property type="component" value="Unassembled WGS sequence"/>
</dbReference>
<sequence length="69" mass="7642">MRHGVLLQAGGSGGKVIMKYLEECAMKNDERVLRIGIASREEIQARTLAVVRGEIKVTADDPKVWFNSV</sequence>
<proteinExistence type="predicted"/>
<dbReference type="AlphaFoldDB" id="A0A512E0V4"/>
<organism evidence="1 2">
    <name type="scientific">Skermanella aerolata</name>
    <dbReference type="NCBI Taxonomy" id="393310"/>
    <lineage>
        <taxon>Bacteria</taxon>
        <taxon>Pseudomonadati</taxon>
        <taxon>Pseudomonadota</taxon>
        <taxon>Alphaproteobacteria</taxon>
        <taxon>Rhodospirillales</taxon>
        <taxon>Azospirillaceae</taxon>
        <taxon>Skermanella</taxon>
    </lineage>
</organism>
<reference evidence="1 2" key="1">
    <citation type="submission" date="2019-07" db="EMBL/GenBank/DDBJ databases">
        <title>Whole genome shotgun sequence of Skermanella aerolata NBRC 106429.</title>
        <authorList>
            <person name="Hosoyama A."/>
            <person name="Uohara A."/>
            <person name="Ohji S."/>
            <person name="Ichikawa N."/>
        </authorList>
    </citation>
    <scope>NUCLEOTIDE SEQUENCE [LARGE SCALE GENOMIC DNA]</scope>
    <source>
        <strain evidence="1 2">NBRC 106429</strain>
    </source>
</reference>
<name>A0A512E0V4_9PROT</name>